<dbReference type="Proteomes" id="UP000324326">
    <property type="component" value="Unassembled WGS sequence"/>
</dbReference>
<organism evidence="1 2">
    <name type="scientific">Bacillus swezeyi</name>
    <dbReference type="NCBI Taxonomy" id="1925020"/>
    <lineage>
        <taxon>Bacteria</taxon>
        <taxon>Bacillati</taxon>
        <taxon>Bacillota</taxon>
        <taxon>Bacilli</taxon>
        <taxon>Bacillales</taxon>
        <taxon>Bacillaceae</taxon>
        <taxon>Bacillus</taxon>
    </lineage>
</organism>
<dbReference type="InterPro" id="IPR021508">
    <property type="entry name" value="Gp17-like"/>
</dbReference>
<comment type="caution">
    <text evidence="1">The sequence shown here is derived from an EMBL/GenBank/DDBJ whole genome shotgun (WGS) entry which is preliminary data.</text>
</comment>
<dbReference type="EMBL" id="QSND01000002">
    <property type="protein sequence ID" value="KAA6450951.1"/>
    <property type="molecule type" value="Genomic_DNA"/>
</dbReference>
<dbReference type="Pfam" id="PF11367">
    <property type="entry name" value="Tail_completion_gp17"/>
    <property type="match status" value="1"/>
</dbReference>
<accession>A0A5M8RT14</accession>
<proteinExistence type="predicted"/>
<reference evidence="1 2" key="1">
    <citation type="submission" date="2018-08" db="EMBL/GenBank/DDBJ databases">
        <title>Bacillus phenotypic plasticity.</title>
        <authorList>
            <person name="Hurtado E."/>
        </authorList>
    </citation>
    <scope>NUCLEOTIDE SEQUENCE [LARGE SCALE GENOMIC DNA]</scope>
    <source>
        <strain evidence="1 2">427</strain>
    </source>
</reference>
<name>A0A5M8RT14_9BACI</name>
<protein>
    <submittedName>
        <fullName evidence="1">DUF3168 domain-containing protein</fullName>
    </submittedName>
</protein>
<dbReference type="InterPro" id="IPR053745">
    <property type="entry name" value="Viral_Tail_Comp_sf"/>
</dbReference>
<dbReference type="AlphaFoldDB" id="A0A5M8RT14"/>
<dbReference type="Gene3D" id="3.30.2000.30">
    <property type="match status" value="1"/>
</dbReference>
<evidence type="ECO:0000313" key="2">
    <source>
        <dbReference type="Proteomes" id="UP000324326"/>
    </source>
</evidence>
<gene>
    <name evidence="1" type="ORF">DX927_08955</name>
</gene>
<evidence type="ECO:0000313" key="1">
    <source>
        <dbReference type="EMBL" id="KAA6450951.1"/>
    </source>
</evidence>
<sequence>MNLQKKFALWELQKAIYERLSTDEALNAVITGIFDNPDKNTEFPYVTIGEDTSTPFETKVTFGENITTVLHVWSRAEDGKREAKEILSLVLQALSKAPLLVYGFQVLDFGVQQTQVITDIDGITQHGILRLRLYINN</sequence>
<dbReference type="RefSeq" id="WP_150149783.1">
    <property type="nucleotide sequence ID" value="NZ_QSND01000002.1"/>
</dbReference>